<feature type="region of interest" description="Disordered" evidence="1">
    <location>
        <begin position="62"/>
        <end position="83"/>
    </location>
</feature>
<sequence length="286" mass="31298">MPDHLLTSPASHERNFDPVAAGQVNPRPGMASRKRSIRTMEGESSTTDDAERQVVAAQGLTSFKRGVDPVQGRPATGQPQMTSQERIAYDKIADLVARVVIKDVWQVVQELVRVQLEEQESKLRAERPVVTTVQDLSDTVQQAVGSAMAQIPGALAPTTPASPTVSRGDLALITPSKSRVQINLMPLMVAAELVRAQPMLPFRDILADDHEEQLYHFYDCANLAVAYKDQFVCVTKRITQNRTASIVLPKGVGAVVRYGKSLSDKDAKEALKKLSERTDGEAQEAE</sequence>
<accession>A0A2K3QG49</accession>
<reference evidence="2 3" key="1">
    <citation type="submission" date="2017-08" db="EMBL/GenBank/DDBJ databases">
        <title>Harnessing the power of phylogenomics to disentangle the directionality and signatures of interkingdom host jumping in the parasitic fungal genus Tolypocladium.</title>
        <authorList>
            <person name="Quandt C.A."/>
            <person name="Patterson W."/>
            <person name="Spatafora J.W."/>
        </authorList>
    </citation>
    <scope>NUCLEOTIDE SEQUENCE [LARGE SCALE GENOMIC DNA]</scope>
    <source>
        <strain evidence="2 3">CBS 113982</strain>
    </source>
</reference>
<comment type="caution">
    <text evidence="2">The sequence shown here is derived from an EMBL/GenBank/DDBJ whole genome shotgun (WGS) entry which is preliminary data.</text>
</comment>
<proteinExistence type="predicted"/>
<evidence type="ECO:0000313" key="3">
    <source>
        <dbReference type="Proteomes" id="UP000236621"/>
    </source>
</evidence>
<dbReference type="Proteomes" id="UP000236621">
    <property type="component" value="Unassembled WGS sequence"/>
</dbReference>
<dbReference type="AlphaFoldDB" id="A0A2K3QG49"/>
<feature type="region of interest" description="Disordered" evidence="1">
    <location>
        <begin position="1"/>
        <end position="50"/>
    </location>
</feature>
<name>A0A2K3QG49_9HYPO</name>
<evidence type="ECO:0000313" key="2">
    <source>
        <dbReference type="EMBL" id="PNY26527.1"/>
    </source>
</evidence>
<evidence type="ECO:0000256" key="1">
    <source>
        <dbReference type="SAM" id="MobiDB-lite"/>
    </source>
</evidence>
<gene>
    <name evidence="2" type="ORF">TCAP_03549</name>
</gene>
<dbReference type="EMBL" id="NRSZ01000541">
    <property type="protein sequence ID" value="PNY26527.1"/>
    <property type="molecule type" value="Genomic_DNA"/>
</dbReference>
<organism evidence="2 3">
    <name type="scientific">Tolypocladium capitatum</name>
    <dbReference type="NCBI Taxonomy" id="45235"/>
    <lineage>
        <taxon>Eukaryota</taxon>
        <taxon>Fungi</taxon>
        <taxon>Dikarya</taxon>
        <taxon>Ascomycota</taxon>
        <taxon>Pezizomycotina</taxon>
        <taxon>Sordariomycetes</taxon>
        <taxon>Hypocreomycetidae</taxon>
        <taxon>Hypocreales</taxon>
        <taxon>Ophiocordycipitaceae</taxon>
        <taxon>Tolypocladium</taxon>
    </lineage>
</organism>
<protein>
    <submittedName>
        <fullName evidence="2">Uncharacterized protein</fullName>
    </submittedName>
</protein>
<keyword evidence="3" id="KW-1185">Reference proteome</keyword>